<dbReference type="Gene3D" id="3.30.200.20">
    <property type="entry name" value="Phosphorylase Kinase, domain 1"/>
    <property type="match status" value="1"/>
</dbReference>
<dbReference type="InterPro" id="IPR011009">
    <property type="entry name" value="Kinase-like_dom_sf"/>
</dbReference>
<dbReference type="RefSeq" id="WP_203897104.1">
    <property type="nucleotide sequence ID" value="NZ_BOPF01000002.1"/>
</dbReference>
<dbReference type="EMBL" id="BOPF01000002">
    <property type="protein sequence ID" value="GIJ43544.1"/>
    <property type="molecule type" value="Genomic_DNA"/>
</dbReference>
<gene>
    <name evidence="1" type="ORF">Val02_04300</name>
</gene>
<dbReference type="Gene3D" id="3.90.1200.10">
    <property type="match status" value="1"/>
</dbReference>
<name>A0A8J3YE98_9ACTN</name>
<organism evidence="1 2">
    <name type="scientific">Virgisporangium aliadipatigenens</name>
    <dbReference type="NCBI Taxonomy" id="741659"/>
    <lineage>
        <taxon>Bacteria</taxon>
        <taxon>Bacillati</taxon>
        <taxon>Actinomycetota</taxon>
        <taxon>Actinomycetes</taxon>
        <taxon>Micromonosporales</taxon>
        <taxon>Micromonosporaceae</taxon>
        <taxon>Virgisporangium</taxon>
    </lineage>
</organism>
<evidence type="ECO:0008006" key="3">
    <source>
        <dbReference type="Google" id="ProtNLM"/>
    </source>
</evidence>
<protein>
    <recommendedName>
        <fullName evidence="3">Aminoglycoside phosphotransferase</fullName>
    </recommendedName>
</protein>
<sequence length="351" mass="36803">MTPELLAAAGKALGRPLSEVARLAGGERAHVVRATVDGGPETVVVKAHAPGHVDNWRRESAALTVLGGRGLPVPELLAVVADPPLVVLRDLGTGPNLADALLGDDAARATTMLHAWADTLARLHTATTGDAARLAAASGTDPSTVDVMPALLDEAAGTLADLLPTLGIAPEPRALDELRAAPDALSPGAHALTPADACPDNNVLTPDGLVLLDFEQADHQHVAWDAAYLIVPWPTCWCSWGLPAEVARTALERWRAAAPSIVDSDLDVTVSAWAFLSTAWFLRGAFEEADTPPGGGLRGPTRRAVIRHRMRLAAERPDVLPRLATLAERVLAATESRWGDAPLADAPAYRS</sequence>
<evidence type="ECO:0000313" key="1">
    <source>
        <dbReference type="EMBL" id="GIJ43544.1"/>
    </source>
</evidence>
<reference evidence="1" key="1">
    <citation type="submission" date="2021-01" db="EMBL/GenBank/DDBJ databases">
        <title>Whole genome shotgun sequence of Virgisporangium aliadipatigenens NBRC 105644.</title>
        <authorList>
            <person name="Komaki H."/>
            <person name="Tamura T."/>
        </authorList>
    </citation>
    <scope>NUCLEOTIDE SEQUENCE</scope>
    <source>
        <strain evidence="1">NBRC 105644</strain>
    </source>
</reference>
<dbReference type="Proteomes" id="UP000619260">
    <property type="component" value="Unassembled WGS sequence"/>
</dbReference>
<accession>A0A8J3YE98</accession>
<evidence type="ECO:0000313" key="2">
    <source>
        <dbReference type="Proteomes" id="UP000619260"/>
    </source>
</evidence>
<keyword evidence="2" id="KW-1185">Reference proteome</keyword>
<comment type="caution">
    <text evidence="1">The sequence shown here is derived from an EMBL/GenBank/DDBJ whole genome shotgun (WGS) entry which is preliminary data.</text>
</comment>
<dbReference type="AlphaFoldDB" id="A0A8J3YE98"/>
<proteinExistence type="predicted"/>
<dbReference type="SUPFAM" id="SSF56112">
    <property type="entry name" value="Protein kinase-like (PK-like)"/>
    <property type="match status" value="1"/>
</dbReference>